<dbReference type="GO" id="GO:0140664">
    <property type="term" value="F:ATP-dependent DNA damage sensor activity"/>
    <property type="evidence" value="ECO:0007669"/>
    <property type="project" value="InterPro"/>
</dbReference>
<gene>
    <name evidence="4 8" type="primary">mutL</name>
    <name evidence="8" type="ORF">GNE07_00900</name>
</gene>
<dbReference type="SUPFAM" id="SSF55874">
    <property type="entry name" value="ATPase domain of HSP90 chaperone/DNA topoisomerase II/histidine kinase"/>
    <property type="match status" value="1"/>
</dbReference>
<organism evidence="8 9">
    <name type="scientific">Hungatella hathewayi</name>
    <dbReference type="NCBI Taxonomy" id="154046"/>
    <lineage>
        <taxon>Bacteria</taxon>
        <taxon>Bacillati</taxon>
        <taxon>Bacillota</taxon>
        <taxon>Clostridia</taxon>
        <taxon>Lachnospirales</taxon>
        <taxon>Lachnospiraceae</taxon>
        <taxon>Hungatella</taxon>
    </lineage>
</organism>
<protein>
    <recommendedName>
        <fullName evidence="4">DNA mismatch repair protein MutL</fullName>
    </recommendedName>
</protein>
<reference evidence="8 9" key="1">
    <citation type="submission" date="2019-09" db="EMBL/GenBank/DDBJ databases">
        <title>Draft genome sequencing of Hungatella hathewayi 123Y-2.</title>
        <authorList>
            <person name="Lv Q."/>
            <person name="Li S."/>
        </authorList>
    </citation>
    <scope>NUCLEOTIDE SEQUENCE [LARGE SCALE GENOMIC DNA]</scope>
    <source>
        <strain evidence="8 9">123Y-2</strain>
    </source>
</reference>
<dbReference type="InterPro" id="IPR042121">
    <property type="entry name" value="MutL_C_regsub"/>
</dbReference>
<accession>A0AAW9WB29</accession>
<keyword evidence="2 4" id="KW-0227">DNA damage</keyword>
<dbReference type="InterPro" id="IPR038973">
    <property type="entry name" value="MutL/Mlh/Pms-like"/>
</dbReference>
<evidence type="ECO:0000256" key="3">
    <source>
        <dbReference type="ARBA" id="ARBA00023204"/>
    </source>
</evidence>
<dbReference type="Pfam" id="PF01119">
    <property type="entry name" value="DNA_mis_repair"/>
    <property type="match status" value="1"/>
</dbReference>
<keyword evidence="8" id="KW-0378">Hydrolase</keyword>
<dbReference type="Pfam" id="PF08676">
    <property type="entry name" value="MutL_C"/>
    <property type="match status" value="1"/>
</dbReference>
<dbReference type="SUPFAM" id="SSF54211">
    <property type="entry name" value="Ribosomal protein S5 domain 2-like"/>
    <property type="match status" value="1"/>
</dbReference>
<sequence length="662" mass="74273">MPNITLLDQNTINKIAAGEVIERPASVVKELLENAIDARATAVTVEIKEGGTTFIRVTDNGCGIPREEVPLAFLRHSTSKIKSVEDLFTISSLGFRGEALASIAAVCQVELITKTSEALTGSRYQIEGGMERPLEEIGAPEGTTFIARNLFYNTPARRKFLKTPMTEGSHVAELVEKIALSHPEISIRFIQNNQNKLHTSGNHNLKDIIYTVFGREIAANLLEVEAKKQDISISGFIGKPVIARGNRNYENYFINGRYIRSSIISKAIEEAYKPFMMQHKYPFTMLHFTIEPELLDVNVHPTKMELRFRDGEMVYRMVYDAVSGALAHKELIPEVELNKDRTDQEAKEARKREPSPEPFELRRLEAMSRQQAACAPGSKRLKPAEPSLMKDPDFLAENWLKKPAAPPETNPLRGPSQEPVPSSREEAAAVTKPAAPEGETITPEHDNTAGAGKPEQLDLFDGKLLEPKSRQMHKLIGQVFDTYWLVEFNEQLYIIDQHAAHEKVLYEKTMATLKNREYSSQMLDPPIILTLNMNEEVLLKEHMKYFSDMGFEIEPFGGREYAVRGVPANLLSIAKKDLLIEMIDGLSDDVSTHNPDIIYDRVATMSCKAAVKGGNRLSAAEANELIDQLLNLENPYACPHGRPTIISMSKYELEKKFKRIVS</sequence>
<comment type="caution">
    <text evidence="8">The sequence shown here is derived from an EMBL/GenBank/DDBJ whole genome shotgun (WGS) entry which is preliminary data.</text>
</comment>
<dbReference type="InterPro" id="IPR036890">
    <property type="entry name" value="HATPase_C_sf"/>
</dbReference>
<dbReference type="InterPro" id="IPR013507">
    <property type="entry name" value="DNA_mismatch_S5_2-like"/>
</dbReference>
<evidence type="ECO:0000259" key="6">
    <source>
        <dbReference type="SMART" id="SM00853"/>
    </source>
</evidence>
<dbReference type="CDD" id="cd16926">
    <property type="entry name" value="HATPase_MutL-MLH-PMS-like"/>
    <property type="match status" value="1"/>
</dbReference>
<dbReference type="InterPro" id="IPR014721">
    <property type="entry name" value="Ribsml_uS5_D2-typ_fold_subgr"/>
</dbReference>
<keyword evidence="3 4" id="KW-0234">DNA repair</keyword>
<dbReference type="FunFam" id="3.30.565.10:FF:000003">
    <property type="entry name" value="DNA mismatch repair endonuclease MutL"/>
    <property type="match status" value="1"/>
</dbReference>
<comment type="similarity">
    <text evidence="1 4">Belongs to the DNA mismatch repair MutL/HexB family.</text>
</comment>
<evidence type="ECO:0000313" key="8">
    <source>
        <dbReference type="EMBL" id="MUB61638.1"/>
    </source>
</evidence>
<feature type="region of interest" description="Disordered" evidence="5">
    <location>
        <begin position="337"/>
        <end position="388"/>
    </location>
</feature>
<dbReference type="Gene3D" id="3.30.230.10">
    <property type="match status" value="1"/>
</dbReference>
<feature type="domain" description="DNA mismatch repair protein S5" evidence="7">
    <location>
        <begin position="209"/>
        <end position="327"/>
    </location>
</feature>
<dbReference type="RefSeq" id="WP_055648869.1">
    <property type="nucleotide sequence ID" value="NZ_CZAZ01000001.1"/>
</dbReference>
<dbReference type="NCBIfam" id="TIGR00585">
    <property type="entry name" value="mutl"/>
    <property type="match status" value="1"/>
</dbReference>
<dbReference type="AlphaFoldDB" id="A0AAW9WB29"/>
<dbReference type="Gene3D" id="3.30.1370.100">
    <property type="entry name" value="MutL, C-terminal domain, regulatory subdomain"/>
    <property type="match status" value="1"/>
</dbReference>
<feature type="domain" description="MutL C-terminal dimerisation" evidence="6">
    <location>
        <begin position="475"/>
        <end position="617"/>
    </location>
</feature>
<dbReference type="HAMAP" id="MF_00149">
    <property type="entry name" value="DNA_mis_repair"/>
    <property type="match status" value="1"/>
</dbReference>
<keyword evidence="8" id="KW-0540">Nuclease</keyword>
<dbReference type="GO" id="GO:0006298">
    <property type="term" value="P:mismatch repair"/>
    <property type="evidence" value="ECO:0007669"/>
    <property type="project" value="UniProtKB-UniRule"/>
</dbReference>
<dbReference type="SUPFAM" id="SSF118116">
    <property type="entry name" value="DNA mismatch repair protein MutL"/>
    <property type="match status" value="1"/>
</dbReference>
<dbReference type="PROSITE" id="PS00058">
    <property type="entry name" value="DNA_MISMATCH_REPAIR_1"/>
    <property type="match status" value="1"/>
</dbReference>
<proteinExistence type="inferred from homology"/>
<dbReference type="SMART" id="SM01340">
    <property type="entry name" value="DNA_mis_repair"/>
    <property type="match status" value="1"/>
</dbReference>
<dbReference type="GO" id="GO:0016887">
    <property type="term" value="F:ATP hydrolysis activity"/>
    <property type="evidence" value="ECO:0007669"/>
    <property type="project" value="InterPro"/>
</dbReference>
<name>A0AAW9WB29_9FIRM</name>
<dbReference type="Gene3D" id="3.30.1540.20">
    <property type="entry name" value="MutL, C-terminal domain, dimerisation subdomain"/>
    <property type="match status" value="1"/>
</dbReference>
<dbReference type="CDD" id="cd00782">
    <property type="entry name" value="MutL_Trans"/>
    <property type="match status" value="1"/>
</dbReference>
<evidence type="ECO:0000256" key="4">
    <source>
        <dbReference type="HAMAP-Rule" id="MF_00149"/>
    </source>
</evidence>
<evidence type="ECO:0000256" key="2">
    <source>
        <dbReference type="ARBA" id="ARBA00022763"/>
    </source>
</evidence>
<dbReference type="GO" id="GO:0030983">
    <property type="term" value="F:mismatched DNA binding"/>
    <property type="evidence" value="ECO:0007669"/>
    <property type="project" value="InterPro"/>
</dbReference>
<dbReference type="Proteomes" id="UP000434223">
    <property type="component" value="Unassembled WGS sequence"/>
</dbReference>
<dbReference type="InterPro" id="IPR014762">
    <property type="entry name" value="DNA_mismatch_repair_CS"/>
</dbReference>
<keyword evidence="8" id="KW-0255">Endonuclease</keyword>
<dbReference type="InterPro" id="IPR020667">
    <property type="entry name" value="DNA_mismatch_repair_MutL"/>
</dbReference>
<evidence type="ECO:0000259" key="7">
    <source>
        <dbReference type="SMART" id="SM01340"/>
    </source>
</evidence>
<dbReference type="GO" id="GO:0004519">
    <property type="term" value="F:endonuclease activity"/>
    <property type="evidence" value="ECO:0007669"/>
    <property type="project" value="UniProtKB-KW"/>
</dbReference>
<comment type="function">
    <text evidence="4">This protein is involved in the repair of mismatches in DNA. It is required for dam-dependent methyl-directed DNA mismatch repair. May act as a 'molecular matchmaker', a protein that promotes the formation of a stable complex between two or more DNA-binding proteins in an ATP-dependent manner without itself being part of a final effector complex.</text>
</comment>
<evidence type="ECO:0000256" key="1">
    <source>
        <dbReference type="ARBA" id="ARBA00006082"/>
    </source>
</evidence>
<evidence type="ECO:0000256" key="5">
    <source>
        <dbReference type="SAM" id="MobiDB-lite"/>
    </source>
</evidence>
<feature type="compositionally biased region" description="Basic and acidic residues" evidence="5">
    <location>
        <begin position="337"/>
        <end position="366"/>
    </location>
</feature>
<dbReference type="InterPro" id="IPR020568">
    <property type="entry name" value="Ribosomal_Su5_D2-typ_SF"/>
</dbReference>
<dbReference type="Pfam" id="PF13589">
    <property type="entry name" value="HATPase_c_3"/>
    <property type="match status" value="1"/>
</dbReference>
<dbReference type="Gene3D" id="3.30.565.10">
    <property type="entry name" value="Histidine kinase-like ATPase, C-terminal domain"/>
    <property type="match status" value="1"/>
</dbReference>
<dbReference type="InterPro" id="IPR014790">
    <property type="entry name" value="MutL_C"/>
</dbReference>
<dbReference type="GO" id="GO:0005524">
    <property type="term" value="F:ATP binding"/>
    <property type="evidence" value="ECO:0007669"/>
    <property type="project" value="InterPro"/>
</dbReference>
<dbReference type="InterPro" id="IPR042120">
    <property type="entry name" value="MutL_C_dimsub"/>
</dbReference>
<dbReference type="PANTHER" id="PTHR10073:SF12">
    <property type="entry name" value="DNA MISMATCH REPAIR PROTEIN MLH1"/>
    <property type="match status" value="1"/>
</dbReference>
<feature type="region of interest" description="Disordered" evidence="5">
    <location>
        <begin position="402"/>
        <end position="455"/>
    </location>
</feature>
<dbReference type="EMBL" id="WNME01000001">
    <property type="protein sequence ID" value="MUB61638.1"/>
    <property type="molecule type" value="Genomic_DNA"/>
</dbReference>
<dbReference type="SMART" id="SM00853">
    <property type="entry name" value="MutL_C"/>
    <property type="match status" value="1"/>
</dbReference>
<dbReference type="GO" id="GO:0032300">
    <property type="term" value="C:mismatch repair complex"/>
    <property type="evidence" value="ECO:0007669"/>
    <property type="project" value="InterPro"/>
</dbReference>
<dbReference type="InterPro" id="IPR002099">
    <property type="entry name" value="MutL/Mlh/PMS"/>
</dbReference>
<evidence type="ECO:0000313" key="9">
    <source>
        <dbReference type="Proteomes" id="UP000434223"/>
    </source>
</evidence>
<dbReference type="InterPro" id="IPR037198">
    <property type="entry name" value="MutL_C_sf"/>
</dbReference>
<dbReference type="PANTHER" id="PTHR10073">
    <property type="entry name" value="DNA MISMATCH REPAIR PROTEIN MLH, PMS, MUTL"/>
    <property type="match status" value="1"/>
</dbReference>